<comment type="caution">
    <text evidence="1">The sequence shown here is derived from an EMBL/GenBank/DDBJ whole genome shotgun (WGS) entry which is preliminary data.</text>
</comment>
<evidence type="ECO:0000313" key="1">
    <source>
        <dbReference type="EMBL" id="KUM26914.1"/>
    </source>
</evidence>
<proteinExistence type="predicted"/>
<dbReference type="Proteomes" id="UP000053176">
    <property type="component" value="Unassembled WGS sequence"/>
</dbReference>
<protein>
    <submittedName>
        <fullName evidence="1">Uncharacterized protein</fullName>
    </submittedName>
</protein>
<dbReference type="AlphaFoldDB" id="A0A101KU35"/>
<evidence type="ECO:0000313" key="2">
    <source>
        <dbReference type="Proteomes" id="UP000053176"/>
    </source>
</evidence>
<accession>A0A101KU35</accession>
<gene>
    <name evidence="1" type="ORF">AU467_19510</name>
</gene>
<dbReference type="EMBL" id="LPWA01000101">
    <property type="protein sequence ID" value="KUM26914.1"/>
    <property type="molecule type" value="Genomic_DNA"/>
</dbReference>
<reference evidence="1 2" key="1">
    <citation type="submission" date="2015-12" db="EMBL/GenBank/DDBJ databases">
        <title>Draft genome sequence of Mesorhizobium sp. UFLA 01-765, a multitolerant efficient symbiont and plant-growth promoting strain isolated from Zn-mining soil using Leucaena leucocephala as a trap plant.</title>
        <authorList>
            <person name="Rangel W.M."/>
            <person name="Thijs S."/>
            <person name="Longatti S.M."/>
            <person name="Moreira F.M."/>
            <person name="Weyens N."/>
            <person name="Vangronsveld J."/>
            <person name="Van Hamme J.D."/>
            <person name="Bottos E.M."/>
            <person name="Rineau F."/>
        </authorList>
    </citation>
    <scope>NUCLEOTIDE SEQUENCE [LARGE SCALE GENOMIC DNA]</scope>
    <source>
        <strain evidence="1 2">UFLA 01-765</strain>
    </source>
</reference>
<organism evidence="1 2">
    <name type="scientific">Rhizobium loti</name>
    <name type="common">Mesorhizobium loti</name>
    <dbReference type="NCBI Taxonomy" id="381"/>
    <lineage>
        <taxon>Bacteria</taxon>
        <taxon>Pseudomonadati</taxon>
        <taxon>Pseudomonadota</taxon>
        <taxon>Alphaproteobacteria</taxon>
        <taxon>Hyphomicrobiales</taxon>
        <taxon>Phyllobacteriaceae</taxon>
        <taxon>Mesorhizobium</taxon>
    </lineage>
</organism>
<sequence>MAKKRNAPVRTVVTATSPAEAYEAAYFARKCGLTPEEALRLMREAHDSASAKPPARSGRVTGFPGESPVELLLAELQLAASLSAFAAAARRAGAGRVGQELGCLFVGQGMKPEKPPCSLCHQVRLTRPPEVNSARA</sequence>
<name>A0A101KU35_RHILI</name>